<dbReference type="PATRIC" id="fig|1217690.3.peg.1116"/>
<dbReference type="EMBL" id="APQJ01000006">
    <property type="protein sequence ID" value="EOQ64371.1"/>
    <property type="molecule type" value="Genomic_DNA"/>
</dbReference>
<evidence type="ECO:0000313" key="5">
    <source>
        <dbReference type="Proteomes" id="UP000014041"/>
    </source>
</evidence>
<evidence type="ECO:0000256" key="1">
    <source>
        <dbReference type="ARBA" id="ARBA00023125"/>
    </source>
</evidence>
<dbReference type="Pfam" id="PF00440">
    <property type="entry name" value="TetR_N"/>
    <property type="match status" value="1"/>
</dbReference>
<dbReference type="InterPro" id="IPR009057">
    <property type="entry name" value="Homeodomain-like_sf"/>
</dbReference>
<sequence>MYLYMARPRSEDKRNAILSAAIETLAELGERASTSKIAKVAGVAEGTLFTYFSNKEELLNQLYLSLKAELRQVMMLGYPADSDLQTQMSHIWQSYLDWSLEAPLKRKVMAQLSTSEQITEQSKQIGMQTFCDLTQNIQERINDGKLRDYPPLFIASILGALAEVTLNFIAQDPSQTELYRKSGFEAFWHAVSI</sequence>
<dbReference type="InterPro" id="IPR001647">
    <property type="entry name" value="HTH_TetR"/>
</dbReference>
<reference evidence="4 5" key="1">
    <citation type="submission" date="2013-02" db="EMBL/GenBank/DDBJ databases">
        <title>The Genome Sequence of Acinetobacter sp. ANC 3811.</title>
        <authorList>
            <consortium name="The Broad Institute Genome Sequencing Platform"/>
            <consortium name="The Broad Institute Genome Sequencing Center for Infectious Disease"/>
            <person name="Cerqueira G."/>
            <person name="Feldgarden M."/>
            <person name="Courvalin P."/>
            <person name="Perichon B."/>
            <person name="Grillot-Courvalin C."/>
            <person name="Clermont D."/>
            <person name="Rocha E."/>
            <person name="Yoon E.-J."/>
            <person name="Nemec A."/>
            <person name="Walker B."/>
            <person name="Young S.K."/>
            <person name="Zeng Q."/>
            <person name="Gargeya S."/>
            <person name="Fitzgerald M."/>
            <person name="Haas B."/>
            <person name="Abouelleil A."/>
            <person name="Alvarado L."/>
            <person name="Arachchi H.M."/>
            <person name="Berlin A.M."/>
            <person name="Chapman S.B."/>
            <person name="Dewar J."/>
            <person name="Goldberg J."/>
            <person name="Griggs A."/>
            <person name="Gujja S."/>
            <person name="Hansen M."/>
            <person name="Howarth C."/>
            <person name="Imamovic A."/>
            <person name="Larimer J."/>
            <person name="McCowan C."/>
            <person name="Murphy C."/>
            <person name="Neiman D."/>
            <person name="Pearson M."/>
            <person name="Priest M."/>
            <person name="Roberts A."/>
            <person name="Saif S."/>
            <person name="Shea T."/>
            <person name="Sisk P."/>
            <person name="Sykes S."/>
            <person name="Wortman J."/>
            <person name="Nusbaum C."/>
            <person name="Birren B."/>
        </authorList>
    </citation>
    <scope>NUCLEOTIDE SEQUENCE [LARGE SCALE GENOMIC DNA]</scope>
    <source>
        <strain evidence="4 5">ANC 3811</strain>
    </source>
</reference>
<accession>R8Y5I3</accession>
<proteinExistence type="predicted"/>
<gene>
    <name evidence="4" type="ORF">F935_01138</name>
</gene>
<dbReference type="SUPFAM" id="SSF46689">
    <property type="entry name" value="Homeodomain-like"/>
    <property type="match status" value="1"/>
</dbReference>
<dbReference type="HOGENOM" id="CLU_069356_12_9_6"/>
<feature type="DNA-binding region" description="H-T-H motif" evidence="2">
    <location>
        <begin position="33"/>
        <end position="52"/>
    </location>
</feature>
<dbReference type="PANTHER" id="PTHR30055">
    <property type="entry name" value="HTH-TYPE TRANSCRIPTIONAL REGULATOR RUTR"/>
    <property type="match status" value="1"/>
</dbReference>
<dbReference type="Proteomes" id="UP000014041">
    <property type="component" value="Unassembled WGS sequence"/>
</dbReference>
<organism evidence="4 5">
    <name type="scientific">Acinetobacter calcoaceticus ANC 3811</name>
    <dbReference type="NCBI Taxonomy" id="1217690"/>
    <lineage>
        <taxon>Bacteria</taxon>
        <taxon>Pseudomonadati</taxon>
        <taxon>Pseudomonadota</taxon>
        <taxon>Gammaproteobacteria</taxon>
        <taxon>Moraxellales</taxon>
        <taxon>Moraxellaceae</taxon>
        <taxon>Acinetobacter</taxon>
        <taxon>Acinetobacter calcoaceticus/baumannii complex</taxon>
    </lineage>
</organism>
<dbReference type="AlphaFoldDB" id="R8Y5I3"/>
<dbReference type="PANTHER" id="PTHR30055:SF222">
    <property type="entry name" value="REGULATORY PROTEIN"/>
    <property type="match status" value="1"/>
</dbReference>
<dbReference type="PRINTS" id="PR00455">
    <property type="entry name" value="HTHTETR"/>
</dbReference>
<feature type="domain" description="HTH tetR-type" evidence="3">
    <location>
        <begin position="11"/>
        <end position="70"/>
    </location>
</feature>
<evidence type="ECO:0000259" key="3">
    <source>
        <dbReference type="PROSITE" id="PS50977"/>
    </source>
</evidence>
<dbReference type="Gene3D" id="1.10.357.10">
    <property type="entry name" value="Tetracycline Repressor, domain 2"/>
    <property type="match status" value="1"/>
</dbReference>
<keyword evidence="1 2" id="KW-0238">DNA-binding</keyword>
<comment type="caution">
    <text evidence="4">The sequence shown here is derived from an EMBL/GenBank/DDBJ whole genome shotgun (WGS) entry which is preliminary data.</text>
</comment>
<evidence type="ECO:0000313" key="4">
    <source>
        <dbReference type="EMBL" id="EOQ64371.1"/>
    </source>
</evidence>
<name>R8Y5I3_ACICA</name>
<dbReference type="InterPro" id="IPR050109">
    <property type="entry name" value="HTH-type_TetR-like_transc_reg"/>
</dbReference>
<dbReference type="GO" id="GO:0003677">
    <property type="term" value="F:DNA binding"/>
    <property type="evidence" value="ECO:0007669"/>
    <property type="project" value="UniProtKB-UniRule"/>
</dbReference>
<evidence type="ECO:0000256" key="2">
    <source>
        <dbReference type="PROSITE-ProRule" id="PRU00335"/>
    </source>
</evidence>
<dbReference type="PROSITE" id="PS50977">
    <property type="entry name" value="HTH_TETR_2"/>
    <property type="match status" value="1"/>
</dbReference>
<protein>
    <recommendedName>
        <fullName evidence="3">HTH tetR-type domain-containing protein</fullName>
    </recommendedName>
</protein>